<evidence type="ECO:0000313" key="6">
    <source>
        <dbReference type="Proteomes" id="UP000027583"/>
    </source>
</evidence>
<dbReference type="Pfam" id="PF13561">
    <property type="entry name" value="adh_short_C2"/>
    <property type="match status" value="1"/>
</dbReference>
<gene>
    <name evidence="5" type="ORF">ASAP_1465</name>
</gene>
<evidence type="ECO:0000256" key="1">
    <source>
        <dbReference type="ARBA" id="ARBA00006484"/>
    </source>
</evidence>
<reference evidence="5 6" key="2">
    <citation type="journal article" date="2014" name="PLoS ONE">
        <title>Evolution of mitochondria reconstructed from the energy metabolism of living bacteria.</title>
        <authorList>
            <person name="Degli Esposti M."/>
            <person name="Chouaia B."/>
            <person name="Comandatore F."/>
            <person name="Crotti E."/>
            <person name="Sassera D."/>
            <person name="Lievens P.M."/>
            <person name="Daffonchio D."/>
            <person name="Bandi C."/>
        </authorList>
    </citation>
    <scope>NUCLEOTIDE SEQUENCE [LARGE SCALE GENOMIC DNA]</scope>
    <source>
        <strain evidence="5 6">SF2.1</strain>
    </source>
</reference>
<evidence type="ECO:0000256" key="2">
    <source>
        <dbReference type="ARBA" id="ARBA00023002"/>
    </source>
</evidence>
<feature type="region of interest" description="Disordered" evidence="4">
    <location>
        <begin position="79"/>
        <end position="98"/>
    </location>
</feature>
<dbReference type="GO" id="GO:0016614">
    <property type="term" value="F:oxidoreductase activity, acting on CH-OH group of donors"/>
    <property type="evidence" value="ECO:0007669"/>
    <property type="project" value="UniProtKB-ARBA"/>
</dbReference>
<dbReference type="Gene3D" id="3.40.50.720">
    <property type="entry name" value="NAD(P)-binding Rossmann-like Domain"/>
    <property type="match status" value="1"/>
</dbReference>
<dbReference type="PRINTS" id="PR00081">
    <property type="entry name" value="GDHRDH"/>
</dbReference>
<dbReference type="EMBL" id="CBLX010000009">
    <property type="protein sequence ID" value="CDG39510.1"/>
    <property type="molecule type" value="Genomic_DNA"/>
</dbReference>
<accession>A0A060QEZ7</accession>
<comment type="similarity">
    <text evidence="1">Belongs to the short-chain dehydrogenases/reductases (SDR) family.</text>
</comment>
<dbReference type="eggNOG" id="COG1028">
    <property type="taxonomic scope" value="Bacteria"/>
</dbReference>
<proteinExistence type="inferred from homology"/>
<organism evidence="5 6">
    <name type="scientific">Asaia bogorensis</name>
    <dbReference type="NCBI Taxonomy" id="91915"/>
    <lineage>
        <taxon>Bacteria</taxon>
        <taxon>Pseudomonadati</taxon>
        <taxon>Pseudomonadota</taxon>
        <taxon>Alphaproteobacteria</taxon>
        <taxon>Acetobacterales</taxon>
        <taxon>Acetobacteraceae</taxon>
        <taxon>Asaia</taxon>
    </lineage>
</organism>
<name>A0A060QEZ7_9PROT</name>
<dbReference type="Proteomes" id="UP000027583">
    <property type="component" value="Unassembled WGS sequence"/>
</dbReference>
<dbReference type="InterPro" id="IPR006311">
    <property type="entry name" value="TAT_signal"/>
</dbReference>
<dbReference type="InterPro" id="IPR002347">
    <property type="entry name" value="SDR_fam"/>
</dbReference>
<dbReference type="PROSITE" id="PS51318">
    <property type="entry name" value="TAT"/>
    <property type="match status" value="1"/>
</dbReference>
<protein>
    <recommendedName>
        <fullName evidence="3">Uncharacterized oxidoreductase YghA</fullName>
    </recommendedName>
</protein>
<dbReference type="AlphaFoldDB" id="A0A060QEZ7"/>
<keyword evidence="2" id="KW-0560">Oxidoreductase</keyword>
<dbReference type="FunFam" id="3.40.50.720:FF:000097">
    <property type="entry name" value="SDR family oxidoreductase"/>
    <property type="match status" value="1"/>
</dbReference>
<dbReference type="PANTHER" id="PTHR48107:SF16">
    <property type="entry name" value="NADPH-DEPENDENT ALDEHYDE REDUCTASE 1, CHLOROPLASTIC"/>
    <property type="match status" value="1"/>
</dbReference>
<dbReference type="InterPro" id="IPR036291">
    <property type="entry name" value="NAD(P)-bd_dom_sf"/>
</dbReference>
<comment type="caution">
    <text evidence="5">The sequence shown here is derived from an EMBL/GenBank/DDBJ whole genome shotgun (WGS) entry which is preliminary data.</text>
</comment>
<sequence length="349" mass="36703">MTDPTDKKTIKTTTPGGASPATNRRSMMQGATLGLAGLVAGSSRAQAAPDATAVSAPLADPQKLYPHAPFASQPQEWPGLQSRMHPKPDCGETSYKGSGRMAGRRALITGGDSGLGRAIAIAYAREGADIAINYLPQEEEDAREVVALIRKAGRKAIALPGDIRDEAFCQKLVSDAASQLGGLDTLVNCAGRQHYHESILELSTEEFDWTLKTNLYALFWIIKAAIPHMPPGSAIVNTASSNAYNPSEIIIDYSLTKAGIANLTKSLAKQLLPKGIRINAVAPGPFWTPLQVCGGQPMSAVEKYGTTVPMGRPGQPAEIAPVYVTLASTEGSYITGQIYGITGGTGMPG</sequence>
<dbReference type="SUPFAM" id="SSF51735">
    <property type="entry name" value="NAD(P)-binding Rossmann-fold domains"/>
    <property type="match status" value="1"/>
</dbReference>
<feature type="region of interest" description="Disordered" evidence="4">
    <location>
        <begin position="1"/>
        <end position="27"/>
    </location>
</feature>
<reference evidence="5 6" key="1">
    <citation type="journal article" date="2014" name="Genome Biol. Evol.">
        <title>Acetic acid bacteria genomes reveal functional traits for adaptation to life in insect guts.</title>
        <authorList>
            <person name="Chouaia B."/>
            <person name="Gaiarsa S."/>
            <person name="Crotti E."/>
            <person name="Comandatore F."/>
            <person name="Degli Esposti M."/>
            <person name="Ricci I."/>
            <person name="Alma A."/>
            <person name="Favia G."/>
            <person name="Bandi C."/>
            <person name="Daffonchio D."/>
        </authorList>
    </citation>
    <scope>NUCLEOTIDE SEQUENCE [LARGE SCALE GENOMIC DNA]</scope>
    <source>
        <strain evidence="5 6">SF2.1</strain>
    </source>
</reference>
<evidence type="ECO:0000256" key="3">
    <source>
        <dbReference type="ARBA" id="ARBA00067437"/>
    </source>
</evidence>
<evidence type="ECO:0000256" key="4">
    <source>
        <dbReference type="SAM" id="MobiDB-lite"/>
    </source>
</evidence>
<evidence type="ECO:0000313" key="5">
    <source>
        <dbReference type="EMBL" id="CDG39510.1"/>
    </source>
</evidence>
<dbReference type="PRINTS" id="PR00080">
    <property type="entry name" value="SDRFAMILY"/>
</dbReference>
<dbReference type="PANTHER" id="PTHR48107">
    <property type="entry name" value="NADPH-DEPENDENT ALDEHYDE REDUCTASE-LIKE PROTEIN, CHLOROPLASTIC-RELATED"/>
    <property type="match status" value="1"/>
</dbReference>